<dbReference type="NCBIfam" id="TIGR00028">
    <property type="entry name" value="Mtu_PIN_fam"/>
    <property type="match status" value="1"/>
</dbReference>
<dbReference type="Proteomes" id="UP000553963">
    <property type="component" value="Unassembled WGS sequence"/>
</dbReference>
<dbReference type="AlphaFoldDB" id="A0A840AZT6"/>
<dbReference type="HAMAP" id="MF_00265">
    <property type="entry name" value="VapC_Nob1"/>
    <property type="match status" value="1"/>
</dbReference>
<dbReference type="GO" id="GO:0004540">
    <property type="term" value="F:RNA nuclease activity"/>
    <property type="evidence" value="ECO:0007669"/>
    <property type="project" value="InterPro"/>
</dbReference>
<dbReference type="Pfam" id="PF01850">
    <property type="entry name" value="PIN"/>
    <property type="match status" value="1"/>
</dbReference>
<dbReference type="Gene3D" id="3.40.50.1010">
    <property type="entry name" value="5'-nuclease"/>
    <property type="match status" value="1"/>
</dbReference>
<evidence type="ECO:0000313" key="8">
    <source>
        <dbReference type="Proteomes" id="UP000553963"/>
    </source>
</evidence>
<name>A0A840AZT6_9HYPH</name>
<sequence length="145" mass="15168">MTFLLDVNVLIALIDPGHVAHEDAHRWFGSTGRSSWATSPITENGVIRIIGSPKYPNSPGSPAAVADIVGKLRAHAGHQFWPDDISLVGSADIDAAKILTAAQVTDTYLLALAKAHGGQLATFDRKLSVVAVKGGKSALHLIANG</sequence>
<evidence type="ECO:0000259" key="6">
    <source>
        <dbReference type="Pfam" id="PF01850"/>
    </source>
</evidence>
<feature type="domain" description="PIN" evidence="6">
    <location>
        <begin position="4"/>
        <end position="132"/>
    </location>
</feature>
<dbReference type="GO" id="GO:0000287">
    <property type="term" value="F:magnesium ion binding"/>
    <property type="evidence" value="ECO:0007669"/>
    <property type="project" value="UniProtKB-UniRule"/>
</dbReference>
<dbReference type="EMBL" id="JACIDS010000007">
    <property type="protein sequence ID" value="MBB3933706.1"/>
    <property type="molecule type" value="Genomic_DNA"/>
</dbReference>
<dbReference type="SUPFAM" id="SSF88723">
    <property type="entry name" value="PIN domain-like"/>
    <property type="match status" value="1"/>
</dbReference>
<comment type="caution">
    <text evidence="7">The sequence shown here is derived from an EMBL/GenBank/DDBJ whole genome shotgun (WGS) entry which is preliminary data.</text>
</comment>
<evidence type="ECO:0000313" key="7">
    <source>
        <dbReference type="EMBL" id="MBB3933706.1"/>
    </source>
</evidence>
<proteinExistence type="inferred from homology"/>
<feature type="binding site" evidence="5">
    <location>
        <position position="106"/>
    </location>
    <ligand>
        <name>Mg(2+)</name>
        <dbReference type="ChEBI" id="CHEBI:18420"/>
    </ligand>
</feature>
<reference evidence="7 8" key="1">
    <citation type="submission" date="2020-08" db="EMBL/GenBank/DDBJ databases">
        <title>Genomic Encyclopedia of Type Strains, Phase IV (KMG-IV): sequencing the most valuable type-strain genomes for metagenomic binning, comparative biology and taxonomic classification.</title>
        <authorList>
            <person name="Goeker M."/>
        </authorList>
    </citation>
    <scope>NUCLEOTIDE SEQUENCE [LARGE SCALE GENOMIC DNA]</scope>
    <source>
        <strain evidence="7 8">DSM 25966</strain>
    </source>
</reference>
<evidence type="ECO:0000256" key="3">
    <source>
        <dbReference type="ARBA" id="ARBA00022723"/>
    </source>
</evidence>
<keyword evidence="5" id="KW-0800">Toxin</keyword>
<comment type="similarity">
    <text evidence="5">Belongs to the PINc/VapC protein family.</text>
</comment>
<protein>
    <recommendedName>
        <fullName evidence="5">Ribonuclease VapC</fullName>
        <shortName evidence="5">RNase VapC</shortName>
        <ecNumber evidence="5">3.1.-.-</ecNumber>
    </recommendedName>
    <alternativeName>
        <fullName evidence="5">Toxin VapC</fullName>
    </alternativeName>
</protein>
<dbReference type="GO" id="GO:0016788">
    <property type="term" value="F:hydrolase activity, acting on ester bonds"/>
    <property type="evidence" value="ECO:0007669"/>
    <property type="project" value="InterPro"/>
</dbReference>
<dbReference type="InterPro" id="IPR006226">
    <property type="entry name" value="Mtu_PIN"/>
</dbReference>
<comment type="function">
    <text evidence="5">Toxic component of a toxin-antitoxin (TA) system. An RNase.</text>
</comment>
<organism evidence="7 8">
    <name type="scientific">Kaistia hirudinis</name>
    <dbReference type="NCBI Taxonomy" id="1293440"/>
    <lineage>
        <taxon>Bacteria</taxon>
        <taxon>Pseudomonadati</taxon>
        <taxon>Pseudomonadota</taxon>
        <taxon>Alphaproteobacteria</taxon>
        <taxon>Hyphomicrobiales</taxon>
        <taxon>Kaistiaceae</taxon>
        <taxon>Kaistia</taxon>
    </lineage>
</organism>
<keyword evidence="8" id="KW-1185">Reference proteome</keyword>
<keyword evidence="2 5" id="KW-0540">Nuclease</keyword>
<comment type="cofactor">
    <cofactor evidence="5">
        <name>Mg(2+)</name>
        <dbReference type="ChEBI" id="CHEBI:18420"/>
    </cofactor>
</comment>
<dbReference type="GO" id="GO:0045926">
    <property type="term" value="P:negative regulation of growth"/>
    <property type="evidence" value="ECO:0007669"/>
    <property type="project" value="UniProtKB-ARBA"/>
</dbReference>
<keyword evidence="3 5" id="KW-0479">Metal-binding</keyword>
<dbReference type="InterPro" id="IPR022907">
    <property type="entry name" value="VapC_family"/>
</dbReference>
<dbReference type="InterPro" id="IPR029060">
    <property type="entry name" value="PIN-like_dom_sf"/>
</dbReference>
<evidence type="ECO:0000256" key="1">
    <source>
        <dbReference type="ARBA" id="ARBA00022649"/>
    </source>
</evidence>
<dbReference type="GO" id="GO:0090729">
    <property type="term" value="F:toxin activity"/>
    <property type="evidence" value="ECO:0007669"/>
    <property type="project" value="UniProtKB-KW"/>
</dbReference>
<evidence type="ECO:0000256" key="5">
    <source>
        <dbReference type="HAMAP-Rule" id="MF_00265"/>
    </source>
</evidence>
<dbReference type="InterPro" id="IPR002716">
    <property type="entry name" value="PIN_dom"/>
</dbReference>
<evidence type="ECO:0000256" key="4">
    <source>
        <dbReference type="ARBA" id="ARBA00022801"/>
    </source>
</evidence>
<accession>A0A840AZT6</accession>
<keyword evidence="5" id="KW-0460">Magnesium</keyword>
<feature type="binding site" evidence="5">
    <location>
        <position position="6"/>
    </location>
    <ligand>
        <name>Mg(2+)</name>
        <dbReference type="ChEBI" id="CHEBI:18420"/>
    </ligand>
</feature>
<keyword evidence="1 5" id="KW-1277">Toxin-antitoxin system</keyword>
<dbReference type="RefSeq" id="WP_183401365.1">
    <property type="nucleotide sequence ID" value="NZ_JACIDS010000007.1"/>
</dbReference>
<evidence type="ECO:0000256" key="2">
    <source>
        <dbReference type="ARBA" id="ARBA00022722"/>
    </source>
</evidence>
<keyword evidence="4 5" id="KW-0378">Hydrolase</keyword>
<dbReference type="EC" id="3.1.-.-" evidence="5"/>
<gene>
    <name evidence="5" type="primary">vapC</name>
    <name evidence="7" type="ORF">GGR25_004784</name>
</gene>